<dbReference type="InterPro" id="IPR036864">
    <property type="entry name" value="Zn2-C6_fun-type_DNA-bd_sf"/>
</dbReference>
<dbReference type="InterPro" id="IPR051127">
    <property type="entry name" value="Fungal_SecMet_Regulators"/>
</dbReference>
<gene>
    <name evidence="8" type="ORF">E0L32_000296</name>
</gene>
<dbReference type="PROSITE" id="PS00463">
    <property type="entry name" value="ZN2_CY6_FUNGAL_1"/>
    <property type="match status" value="1"/>
</dbReference>
<evidence type="ECO:0000259" key="7">
    <source>
        <dbReference type="PROSITE" id="PS50048"/>
    </source>
</evidence>
<dbReference type="PANTHER" id="PTHR47424:SF3">
    <property type="entry name" value="REGULATORY PROTEIN GAL4"/>
    <property type="match status" value="1"/>
</dbReference>
<feature type="domain" description="Zn(2)-C6 fungal-type" evidence="7">
    <location>
        <begin position="18"/>
        <end position="47"/>
    </location>
</feature>
<dbReference type="AlphaFoldDB" id="A0A507B120"/>
<organism evidence="8 9">
    <name type="scientific">Thyridium curvatum</name>
    <dbReference type="NCBI Taxonomy" id="1093900"/>
    <lineage>
        <taxon>Eukaryota</taxon>
        <taxon>Fungi</taxon>
        <taxon>Dikarya</taxon>
        <taxon>Ascomycota</taxon>
        <taxon>Pezizomycotina</taxon>
        <taxon>Sordariomycetes</taxon>
        <taxon>Sordariomycetidae</taxon>
        <taxon>Thyridiales</taxon>
        <taxon>Thyridiaceae</taxon>
        <taxon>Thyridium</taxon>
    </lineage>
</organism>
<dbReference type="GO" id="GO:0005634">
    <property type="term" value="C:nucleus"/>
    <property type="evidence" value="ECO:0007669"/>
    <property type="project" value="TreeGrafter"/>
</dbReference>
<dbReference type="GO" id="GO:0008270">
    <property type="term" value="F:zinc ion binding"/>
    <property type="evidence" value="ECO:0007669"/>
    <property type="project" value="InterPro"/>
</dbReference>
<dbReference type="Pfam" id="PF04082">
    <property type="entry name" value="Fungal_trans"/>
    <property type="match status" value="1"/>
</dbReference>
<keyword evidence="4" id="KW-0804">Transcription</keyword>
<evidence type="ECO:0000256" key="1">
    <source>
        <dbReference type="ARBA" id="ARBA00022723"/>
    </source>
</evidence>
<reference evidence="8 9" key="1">
    <citation type="submission" date="2019-06" db="EMBL/GenBank/DDBJ databases">
        <title>Draft genome sequence of the filamentous fungus Phialemoniopsis curvata isolated from diesel fuel.</title>
        <authorList>
            <person name="Varaljay V.A."/>
            <person name="Lyon W.J."/>
            <person name="Crouch A.L."/>
            <person name="Drake C.E."/>
            <person name="Hollomon J.M."/>
            <person name="Nadeau L.J."/>
            <person name="Nunn H.S."/>
            <person name="Stevenson B.S."/>
            <person name="Bojanowski C.L."/>
            <person name="Crookes-Goodson W.J."/>
        </authorList>
    </citation>
    <scope>NUCLEOTIDE SEQUENCE [LARGE SCALE GENOMIC DNA]</scope>
    <source>
        <strain evidence="8 9">D216</strain>
    </source>
</reference>
<protein>
    <recommendedName>
        <fullName evidence="7">Zn(2)-C6 fungal-type domain-containing protein</fullName>
    </recommendedName>
</protein>
<dbReference type="CDD" id="cd00067">
    <property type="entry name" value="GAL4"/>
    <property type="match status" value="1"/>
</dbReference>
<keyword evidence="5" id="KW-0539">Nucleus</keyword>
<proteinExistence type="predicted"/>
<comment type="caution">
    <text evidence="8">The sequence shown here is derived from an EMBL/GenBank/DDBJ whole genome shotgun (WGS) entry which is preliminary data.</text>
</comment>
<keyword evidence="1" id="KW-0479">Metal-binding</keyword>
<dbReference type="PANTHER" id="PTHR47424">
    <property type="entry name" value="REGULATORY PROTEIN GAL4"/>
    <property type="match status" value="1"/>
</dbReference>
<dbReference type="Proteomes" id="UP000319257">
    <property type="component" value="Unassembled WGS sequence"/>
</dbReference>
<dbReference type="PROSITE" id="PS50048">
    <property type="entry name" value="ZN2_CY6_FUNGAL_2"/>
    <property type="match status" value="1"/>
</dbReference>
<evidence type="ECO:0000313" key="9">
    <source>
        <dbReference type="Proteomes" id="UP000319257"/>
    </source>
</evidence>
<name>A0A507B120_9PEZI</name>
<dbReference type="CDD" id="cd12148">
    <property type="entry name" value="fungal_TF_MHR"/>
    <property type="match status" value="1"/>
</dbReference>
<dbReference type="SUPFAM" id="SSF57701">
    <property type="entry name" value="Zn2/Cys6 DNA-binding domain"/>
    <property type="match status" value="1"/>
</dbReference>
<evidence type="ECO:0000256" key="5">
    <source>
        <dbReference type="ARBA" id="ARBA00023242"/>
    </source>
</evidence>
<dbReference type="GO" id="GO:0000435">
    <property type="term" value="P:positive regulation of transcription from RNA polymerase II promoter by galactose"/>
    <property type="evidence" value="ECO:0007669"/>
    <property type="project" value="TreeGrafter"/>
</dbReference>
<evidence type="ECO:0000256" key="4">
    <source>
        <dbReference type="ARBA" id="ARBA00023163"/>
    </source>
</evidence>
<evidence type="ECO:0000256" key="3">
    <source>
        <dbReference type="ARBA" id="ARBA00023125"/>
    </source>
</evidence>
<sequence length="741" mass="83258">MSASLEAPVLRRKRVVKACDTCRGMKSKCDGKHPCGRCEGFGYQCAYSKTDRRKHKSHLRGHEPLPGLDAPPQHHTTQQILMVKDTICELEDAIAGYGKLIQDTVPNLAEPGRSELLSKLAPVQDRVEQALARVTRVHSAETVSPGRPVWPISIPPSRGSSNSQRYLGEVSDVRFFNLVKTVLQKNLPERVDDGIDSYEQDDPVSDGPTPNDMELPSPELADLYLEIYFSTIHIAYPFIPRRAFTESWVKFRDSGASEDIDNYCLVLTKGADMLFAIGAYYRSFPDNQSKGDHERYFFSALTLSNRECTERSANFVIFLLTQCFYLLAVCRTDRCWNTLGHAVRVAQSIGLHVEMDPSKVHRGKALGKAEMRRRLWYSLYVLDRLLSLQLGRPPAIHDDDCHLSLPAERHEEEEDDENGHTHVQLLAADALSTGSYFLAVIALSRIIGYVLRGLYSPHQRGRAEEGLHNTKAMDAQLLDWKRNLPRTLRFDFGHAFETSAVFKRQRNMLAIKFHHLRALIHRPYLCLPSLRHPDEPTSAAPPPGNLESFTIAQYEKTCIFEAQKTAQLLHKVSDKKELVHDFPWWQMISCLICASSILVVAGMFAQRGEDDVDVAALNNDAETCMRVFEALSAQSEGARIARDMMSRLRERGEKWSSMERDSQGQVPNDNVSMGAPEEIHMPVPVGPGTDQAPFLEQCAPSPGAFGNFLPDAQEWPSEIFDSMAWSAQFFGTAAAESLDLM</sequence>
<feature type="compositionally biased region" description="Acidic residues" evidence="6">
    <location>
        <begin position="194"/>
        <end position="204"/>
    </location>
</feature>
<dbReference type="InParanoid" id="A0A507B120"/>
<accession>A0A507B120</accession>
<dbReference type="GO" id="GO:0000978">
    <property type="term" value="F:RNA polymerase II cis-regulatory region sequence-specific DNA binding"/>
    <property type="evidence" value="ECO:0007669"/>
    <property type="project" value="TreeGrafter"/>
</dbReference>
<evidence type="ECO:0000256" key="2">
    <source>
        <dbReference type="ARBA" id="ARBA00023015"/>
    </source>
</evidence>
<dbReference type="EMBL" id="SKBQ01000001">
    <property type="protein sequence ID" value="TPX15962.1"/>
    <property type="molecule type" value="Genomic_DNA"/>
</dbReference>
<dbReference type="OrthoDB" id="6486656at2759"/>
<keyword evidence="3" id="KW-0238">DNA-binding</keyword>
<evidence type="ECO:0000313" key="8">
    <source>
        <dbReference type="EMBL" id="TPX15962.1"/>
    </source>
</evidence>
<dbReference type="SMART" id="SM00066">
    <property type="entry name" value="GAL4"/>
    <property type="match status" value="1"/>
</dbReference>
<keyword evidence="2" id="KW-0805">Transcription regulation</keyword>
<dbReference type="InterPro" id="IPR007219">
    <property type="entry name" value="XnlR_reg_dom"/>
</dbReference>
<dbReference type="GO" id="GO:0000981">
    <property type="term" value="F:DNA-binding transcription factor activity, RNA polymerase II-specific"/>
    <property type="evidence" value="ECO:0007669"/>
    <property type="project" value="InterPro"/>
</dbReference>
<feature type="region of interest" description="Disordered" evidence="6">
    <location>
        <begin position="190"/>
        <end position="213"/>
    </location>
</feature>
<dbReference type="InterPro" id="IPR001138">
    <property type="entry name" value="Zn2Cys6_DnaBD"/>
</dbReference>
<dbReference type="GeneID" id="41967743"/>
<dbReference type="Pfam" id="PF00172">
    <property type="entry name" value="Zn_clus"/>
    <property type="match status" value="1"/>
</dbReference>
<dbReference type="GO" id="GO:0006351">
    <property type="term" value="P:DNA-templated transcription"/>
    <property type="evidence" value="ECO:0007669"/>
    <property type="project" value="InterPro"/>
</dbReference>
<keyword evidence="9" id="KW-1185">Reference proteome</keyword>
<dbReference type="STRING" id="1093900.A0A507B120"/>
<dbReference type="SMART" id="SM00906">
    <property type="entry name" value="Fungal_trans"/>
    <property type="match status" value="1"/>
</dbReference>
<dbReference type="RefSeq" id="XP_030997673.1">
    <property type="nucleotide sequence ID" value="XM_031137206.1"/>
</dbReference>
<dbReference type="Gene3D" id="4.10.240.10">
    <property type="entry name" value="Zn(2)-C6 fungal-type DNA-binding domain"/>
    <property type="match status" value="1"/>
</dbReference>
<evidence type="ECO:0000256" key="6">
    <source>
        <dbReference type="SAM" id="MobiDB-lite"/>
    </source>
</evidence>